<organism evidence="2 3">
    <name type="scientific">Alternaria atra</name>
    <dbReference type="NCBI Taxonomy" id="119953"/>
    <lineage>
        <taxon>Eukaryota</taxon>
        <taxon>Fungi</taxon>
        <taxon>Dikarya</taxon>
        <taxon>Ascomycota</taxon>
        <taxon>Pezizomycotina</taxon>
        <taxon>Dothideomycetes</taxon>
        <taxon>Pleosporomycetidae</taxon>
        <taxon>Pleosporales</taxon>
        <taxon>Pleosporineae</taxon>
        <taxon>Pleosporaceae</taxon>
        <taxon>Alternaria</taxon>
        <taxon>Alternaria sect. Ulocladioides</taxon>
    </lineage>
</organism>
<dbReference type="GeneID" id="67012197"/>
<reference evidence="2" key="1">
    <citation type="submission" date="2021-05" db="EMBL/GenBank/DDBJ databases">
        <authorList>
            <person name="Stam R."/>
        </authorList>
    </citation>
    <scope>NUCLEOTIDE SEQUENCE</scope>
    <source>
        <strain evidence="2">CS162</strain>
    </source>
</reference>
<keyword evidence="1" id="KW-1133">Transmembrane helix</keyword>
<evidence type="ECO:0000256" key="1">
    <source>
        <dbReference type="SAM" id="Phobius"/>
    </source>
</evidence>
<comment type="caution">
    <text evidence="2">The sequence shown here is derived from an EMBL/GenBank/DDBJ whole genome shotgun (WGS) entry which is preliminary data.</text>
</comment>
<accession>A0A8J2IPQ0</accession>
<sequence length="220" mass="24666">MRKDLTLRVLNSAFGADTSVLSLLNIDMWKRLKVGSIMAFRAWGLLIPPFFTPATLFIFEGTNVENIFAAIPHPSIANVSAAHLFTYSPPSLRGTIQYETDVNRIFTGPRTVMNLLATATSSLGEILPLDLPFNNSAYSVDFYAPVVKCGDSNEMEKHAIYEFLQKQIARNNSALEETDDAYIRLCTYLQQLRRLYSSFAPLSTNTLKTDERTWDDIPAA</sequence>
<keyword evidence="1" id="KW-0472">Membrane</keyword>
<dbReference type="AlphaFoldDB" id="A0A8J2IPQ0"/>
<proteinExistence type="predicted"/>
<dbReference type="RefSeq" id="XP_043175456.1">
    <property type="nucleotide sequence ID" value="XM_043319521.1"/>
</dbReference>
<keyword evidence="3" id="KW-1185">Reference proteome</keyword>
<dbReference type="EMBL" id="CAJRGZ010000032">
    <property type="protein sequence ID" value="CAG5188116.1"/>
    <property type="molecule type" value="Genomic_DNA"/>
</dbReference>
<keyword evidence="1" id="KW-0812">Transmembrane</keyword>
<dbReference type="OrthoDB" id="5322539at2759"/>
<evidence type="ECO:0000313" key="2">
    <source>
        <dbReference type="EMBL" id="CAG5188116.1"/>
    </source>
</evidence>
<gene>
    <name evidence="2" type="ORF">ALTATR162_LOCUS11877</name>
</gene>
<dbReference type="Proteomes" id="UP000676310">
    <property type="component" value="Unassembled WGS sequence"/>
</dbReference>
<feature type="transmembrane region" description="Helical" evidence="1">
    <location>
        <begin position="38"/>
        <end position="59"/>
    </location>
</feature>
<protein>
    <submittedName>
        <fullName evidence="2">Uncharacterized protein</fullName>
    </submittedName>
</protein>
<evidence type="ECO:0000313" key="3">
    <source>
        <dbReference type="Proteomes" id="UP000676310"/>
    </source>
</evidence>
<name>A0A8J2IPQ0_9PLEO</name>